<organism evidence="9 10">
    <name type="scientific">Chelonia mydas</name>
    <name type="common">Green sea-turtle</name>
    <name type="synonym">Chelonia agassizi</name>
    <dbReference type="NCBI Taxonomy" id="8469"/>
    <lineage>
        <taxon>Eukaryota</taxon>
        <taxon>Metazoa</taxon>
        <taxon>Chordata</taxon>
        <taxon>Craniata</taxon>
        <taxon>Vertebrata</taxon>
        <taxon>Euteleostomi</taxon>
        <taxon>Archelosauria</taxon>
        <taxon>Testudinata</taxon>
        <taxon>Testudines</taxon>
        <taxon>Cryptodira</taxon>
        <taxon>Durocryptodira</taxon>
        <taxon>Americhelydia</taxon>
        <taxon>Chelonioidea</taxon>
        <taxon>Cheloniidae</taxon>
        <taxon>Chelonia</taxon>
    </lineage>
</organism>
<dbReference type="SUPFAM" id="SSF54001">
    <property type="entry name" value="Cysteine proteinases"/>
    <property type="match status" value="1"/>
</dbReference>
<keyword evidence="10" id="KW-1185">Reference proteome</keyword>
<comment type="similarity">
    <text evidence="1">Belongs to the peptidase C1 family.</text>
</comment>
<feature type="domain" description="Cathepsin propeptide inhibitor" evidence="8">
    <location>
        <begin position="169"/>
        <end position="224"/>
    </location>
</feature>
<evidence type="ECO:0000256" key="6">
    <source>
        <dbReference type="ARBA" id="ARBA00023157"/>
    </source>
</evidence>
<dbReference type="STRING" id="8469.M7C452"/>
<dbReference type="InterPro" id="IPR000668">
    <property type="entry name" value="Peptidase_C1A_C"/>
</dbReference>
<evidence type="ECO:0000313" key="9">
    <source>
        <dbReference type="EMBL" id="EMP39218.1"/>
    </source>
</evidence>
<dbReference type="InterPro" id="IPR039417">
    <property type="entry name" value="Peptidase_C1A_papain-like"/>
</dbReference>
<gene>
    <name evidence="9" type="ORF">UY3_03588</name>
</gene>
<reference evidence="10" key="1">
    <citation type="journal article" date="2013" name="Nat. Genet.">
        <title>The draft genomes of soft-shell turtle and green sea turtle yield insights into the development and evolution of the turtle-specific body plan.</title>
        <authorList>
            <person name="Wang Z."/>
            <person name="Pascual-Anaya J."/>
            <person name="Zadissa A."/>
            <person name="Li W."/>
            <person name="Niimura Y."/>
            <person name="Huang Z."/>
            <person name="Li C."/>
            <person name="White S."/>
            <person name="Xiong Z."/>
            <person name="Fang D."/>
            <person name="Wang B."/>
            <person name="Ming Y."/>
            <person name="Chen Y."/>
            <person name="Zheng Y."/>
            <person name="Kuraku S."/>
            <person name="Pignatelli M."/>
            <person name="Herrero J."/>
            <person name="Beal K."/>
            <person name="Nozawa M."/>
            <person name="Li Q."/>
            <person name="Wang J."/>
            <person name="Zhang H."/>
            <person name="Yu L."/>
            <person name="Shigenobu S."/>
            <person name="Wang J."/>
            <person name="Liu J."/>
            <person name="Flicek P."/>
            <person name="Searle S."/>
            <person name="Wang J."/>
            <person name="Kuratani S."/>
            <person name="Yin Y."/>
            <person name="Aken B."/>
            <person name="Zhang G."/>
            <person name="Irie N."/>
        </authorList>
    </citation>
    <scope>NUCLEOTIDE SEQUENCE [LARGE SCALE GENOMIC DNA]</scope>
</reference>
<name>M7C452_CHEMY</name>
<evidence type="ECO:0000313" key="10">
    <source>
        <dbReference type="Proteomes" id="UP000031443"/>
    </source>
</evidence>
<dbReference type="SMART" id="SM00645">
    <property type="entry name" value="Pept_C1"/>
    <property type="match status" value="1"/>
</dbReference>
<keyword evidence="4" id="KW-0788">Thiol protease</keyword>
<dbReference type="Proteomes" id="UP000031443">
    <property type="component" value="Unassembled WGS sequence"/>
</dbReference>
<protein>
    <submittedName>
        <fullName evidence="9">Cathepsin F</fullName>
    </submittedName>
</protein>
<keyword evidence="2" id="KW-0645">Protease</keyword>
<dbReference type="InterPro" id="IPR025660">
    <property type="entry name" value="Pept_his_AS"/>
</dbReference>
<dbReference type="SMART" id="SM00848">
    <property type="entry name" value="Inhibitor_I29"/>
    <property type="match status" value="1"/>
</dbReference>
<evidence type="ECO:0000259" key="8">
    <source>
        <dbReference type="SMART" id="SM00848"/>
    </source>
</evidence>
<evidence type="ECO:0000256" key="4">
    <source>
        <dbReference type="ARBA" id="ARBA00022807"/>
    </source>
</evidence>
<dbReference type="PRINTS" id="PR00705">
    <property type="entry name" value="PAPAIN"/>
</dbReference>
<dbReference type="Gene3D" id="3.90.70.10">
    <property type="entry name" value="Cysteine proteinases"/>
    <property type="match status" value="2"/>
</dbReference>
<evidence type="ECO:0000256" key="1">
    <source>
        <dbReference type="ARBA" id="ARBA00008455"/>
    </source>
</evidence>
<keyword evidence="5" id="KW-0865">Zymogen</keyword>
<dbReference type="CDD" id="cd02248">
    <property type="entry name" value="Peptidase_C1A"/>
    <property type="match status" value="1"/>
</dbReference>
<dbReference type="Pfam" id="PF08246">
    <property type="entry name" value="Inhibitor_I29"/>
    <property type="match status" value="1"/>
</dbReference>
<dbReference type="Gene3D" id="1.10.287.2250">
    <property type="match status" value="1"/>
</dbReference>
<evidence type="ECO:0000256" key="3">
    <source>
        <dbReference type="ARBA" id="ARBA00022801"/>
    </source>
</evidence>
<dbReference type="eggNOG" id="KOG1542">
    <property type="taxonomic scope" value="Eukaryota"/>
</dbReference>
<dbReference type="InterPro" id="IPR013128">
    <property type="entry name" value="Peptidase_C1A"/>
</dbReference>
<dbReference type="AlphaFoldDB" id="M7C452"/>
<dbReference type="EMBL" id="KB517361">
    <property type="protein sequence ID" value="EMP39218.1"/>
    <property type="molecule type" value="Genomic_DNA"/>
</dbReference>
<dbReference type="InterPro" id="IPR013201">
    <property type="entry name" value="Prot_inhib_I29"/>
</dbReference>
<dbReference type="PANTHER" id="PTHR12411">
    <property type="entry name" value="CYSTEINE PROTEASE FAMILY C1-RELATED"/>
    <property type="match status" value="1"/>
</dbReference>
<dbReference type="InterPro" id="IPR000169">
    <property type="entry name" value="Pept_cys_AS"/>
</dbReference>
<dbReference type="PROSITE" id="PS00139">
    <property type="entry name" value="THIOL_PROTEASE_CYS"/>
    <property type="match status" value="1"/>
</dbReference>
<sequence length="410" mass="45341">MHIPDSVGQKNLITGKCLGSQEPPIVLGRLAEALANIITSALQVLNPQMVVNGIKYYLDVTLLKSPCSQYGFTNQDATICENSAEPEQILQGESPDSIQKPVPIPPPSQSFVLELGRSCSASLLREPSEKVQSAALLEPEDPTRAKTPEEPVRLEALSQNASVQLISLFKDFLTTYKKSYKDERETERRLQIFAGNLEKARTIQELDQGTAEYGVTKFSDLTGFGTLTCHSWAIICLALCFQGMCGSCWAFSVTGNVEGQWFLRRGSLVSLSEQGGLETEGDYSYEGHKQSCSFSATKVAVYINSSVEISRDETEIAAWLAKNGPISIALNAFAMQFYRRGVSHPFRLLCNPWMIDHAVLLVGYGTRDRTPFWAIKNSWGKNWGEQGYYYLYRGSRACGMNTMCSSAVVD</sequence>
<evidence type="ECO:0000259" key="7">
    <source>
        <dbReference type="SMART" id="SM00645"/>
    </source>
</evidence>
<evidence type="ECO:0000256" key="5">
    <source>
        <dbReference type="ARBA" id="ARBA00023145"/>
    </source>
</evidence>
<accession>M7C452</accession>
<evidence type="ECO:0000256" key="2">
    <source>
        <dbReference type="ARBA" id="ARBA00022670"/>
    </source>
</evidence>
<dbReference type="PROSITE" id="PS00639">
    <property type="entry name" value="THIOL_PROTEASE_HIS"/>
    <property type="match status" value="1"/>
</dbReference>
<dbReference type="GO" id="GO:0006508">
    <property type="term" value="P:proteolysis"/>
    <property type="evidence" value="ECO:0007669"/>
    <property type="project" value="UniProtKB-KW"/>
</dbReference>
<keyword evidence="6" id="KW-1015">Disulfide bond</keyword>
<dbReference type="Pfam" id="PF00112">
    <property type="entry name" value="Peptidase_C1"/>
    <property type="match status" value="1"/>
</dbReference>
<dbReference type="GO" id="GO:0008234">
    <property type="term" value="F:cysteine-type peptidase activity"/>
    <property type="evidence" value="ECO:0007669"/>
    <property type="project" value="UniProtKB-KW"/>
</dbReference>
<dbReference type="InterPro" id="IPR038765">
    <property type="entry name" value="Papain-like_cys_pep_sf"/>
</dbReference>
<proteinExistence type="inferred from homology"/>
<feature type="domain" description="Peptidase C1A papain C-terminal" evidence="7">
    <location>
        <begin position="227"/>
        <end position="408"/>
    </location>
</feature>
<keyword evidence="3" id="KW-0378">Hydrolase</keyword>